<dbReference type="Proteomes" id="UP001489902">
    <property type="component" value="Chromosome 7"/>
</dbReference>
<accession>A0ABZ2XA29</accession>
<dbReference type="Pfam" id="PF10604">
    <property type="entry name" value="Polyketide_cyc2"/>
    <property type="match status" value="1"/>
</dbReference>
<dbReference type="SUPFAM" id="SSF55961">
    <property type="entry name" value="Bet v1-like"/>
    <property type="match status" value="1"/>
</dbReference>
<protein>
    <recommendedName>
        <fullName evidence="3">Polyketide cyclase</fullName>
    </recommendedName>
</protein>
<dbReference type="EMBL" id="CP151266">
    <property type="protein sequence ID" value="WZH49969.1"/>
    <property type="molecule type" value="Genomic_DNA"/>
</dbReference>
<dbReference type="PANTHER" id="PTHR36166:SF1">
    <property type="entry name" value="SRPBCC DOMAIN-CONTAINING PROTEIN"/>
    <property type="match status" value="1"/>
</dbReference>
<reference evidence="1 2" key="1">
    <citation type="submission" date="2024-04" db="EMBL/GenBank/DDBJ databases">
        <title>Complete genome sequence of Fusarium acuminatum.</title>
        <authorList>
            <person name="Lan B."/>
        </authorList>
    </citation>
    <scope>NUCLEOTIDE SEQUENCE [LARGE SCALE GENOMIC DNA]</scope>
    <source>
        <strain evidence="1">1A</strain>
    </source>
</reference>
<dbReference type="InterPro" id="IPR023393">
    <property type="entry name" value="START-like_dom_sf"/>
</dbReference>
<evidence type="ECO:0000313" key="2">
    <source>
        <dbReference type="Proteomes" id="UP001489902"/>
    </source>
</evidence>
<dbReference type="InterPro" id="IPR019587">
    <property type="entry name" value="Polyketide_cyclase/dehydratase"/>
</dbReference>
<name>A0ABZ2XA29_9HYPO</name>
<organism evidence="1 2">
    <name type="scientific">Fusarium acuminatum</name>
    <dbReference type="NCBI Taxonomy" id="5515"/>
    <lineage>
        <taxon>Eukaryota</taxon>
        <taxon>Fungi</taxon>
        <taxon>Dikarya</taxon>
        <taxon>Ascomycota</taxon>
        <taxon>Pezizomycotina</taxon>
        <taxon>Sordariomycetes</taxon>
        <taxon>Hypocreomycetidae</taxon>
        <taxon>Hypocreales</taxon>
        <taxon>Nectriaceae</taxon>
        <taxon>Fusarium</taxon>
        <taxon>Fusarium tricinctum species complex</taxon>
    </lineage>
</organism>
<evidence type="ECO:0008006" key="3">
    <source>
        <dbReference type="Google" id="ProtNLM"/>
    </source>
</evidence>
<keyword evidence="2" id="KW-1185">Reference proteome</keyword>
<proteinExistence type="predicted"/>
<sequence>MGQQASLIVETEIEAPVDIVKSLFKDFPNFRDWSTWTIDPAVSSKNIDDLHPQDKLSVNIEGLRFTATLLMNEPDVFEWAGGLQPLLLGEHMFSWRPSTKTPGGTTFIQSEKWRGLLTFLWKPNWFMGKKTRKSFEGFNAELKKEAERRAAV</sequence>
<dbReference type="Gene3D" id="3.30.530.20">
    <property type="match status" value="1"/>
</dbReference>
<gene>
    <name evidence="1" type="ORF">QYS62_011196</name>
</gene>
<dbReference type="PANTHER" id="PTHR36166">
    <property type="entry name" value="CHROMOSOME 9, WHOLE GENOME SHOTGUN SEQUENCE"/>
    <property type="match status" value="1"/>
</dbReference>
<evidence type="ECO:0000313" key="1">
    <source>
        <dbReference type="EMBL" id="WZH49969.1"/>
    </source>
</evidence>